<dbReference type="PANTHER" id="PTHR42709:SF11">
    <property type="entry name" value="DEDA FAMILY PROTEIN"/>
    <property type="match status" value="1"/>
</dbReference>
<organism evidence="3 4">
    <name type="scientific">Haemophilus influenzae</name>
    <dbReference type="NCBI Taxonomy" id="727"/>
    <lineage>
        <taxon>Bacteria</taxon>
        <taxon>Pseudomonadati</taxon>
        <taxon>Pseudomonadota</taxon>
        <taxon>Gammaproteobacteria</taxon>
        <taxon>Pasteurellales</taxon>
        <taxon>Pasteurellaceae</taxon>
        <taxon>Haemophilus</taxon>
    </lineage>
</organism>
<keyword evidence="1" id="KW-0812">Transmembrane</keyword>
<dbReference type="Pfam" id="PF09335">
    <property type="entry name" value="VTT_dom"/>
    <property type="match status" value="1"/>
</dbReference>
<feature type="transmembrane region" description="Helical" evidence="1">
    <location>
        <begin position="69"/>
        <end position="91"/>
    </location>
</feature>
<comment type="caution">
    <text evidence="3">The sequence shown here is derived from an EMBL/GenBank/DDBJ whole genome shotgun (WGS) entry which is preliminary data.</text>
</comment>
<dbReference type="Proteomes" id="UP000050700">
    <property type="component" value="Unassembled WGS sequence"/>
</dbReference>
<gene>
    <name evidence="3" type="ORF">NTHI1209_00041</name>
</gene>
<keyword evidence="1" id="KW-0472">Membrane</keyword>
<keyword evidence="1" id="KW-1133">Transmembrane helix</keyword>
<dbReference type="AlphaFoldDB" id="A0A158T0I2"/>
<dbReference type="PATRIC" id="fig|727.582.peg.29"/>
<feature type="transmembrane region" description="Helical" evidence="1">
    <location>
        <begin position="111"/>
        <end position="133"/>
    </location>
</feature>
<accession>A0A158T0I2</accession>
<feature type="transmembrane region" description="Helical" evidence="1">
    <location>
        <begin position="186"/>
        <end position="202"/>
    </location>
</feature>
<dbReference type="PANTHER" id="PTHR42709">
    <property type="entry name" value="ALKALINE PHOSPHATASE LIKE PROTEIN"/>
    <property type="match status" value="1"/>
</dbReference>
<feature type="domain" description="VTT" evidence="2">
    <location>
        <begin position="49"/>
        <end position="166"/>
    </location>
</feature>
<evidence type="ECO:0000256" key="1">
    <source>
        <dbReference type="SAM" id="Phobius"/>
    </source>
</evidence>
<name>A0A158T0I2_HAEIF</name>
<reference evidence="3 4" key="1">
    <citation type="submission" date="2014-05" db="EMBL/GenBank/DDBJ databases">
        <title>Methylome analysis of the phasevarions of Haemophilus influenzae.</title>
        <authorList>
            <person name="Atack J.M."/>
            <person name="Fox K.L."/>
            <person name="Power P.M."/>
            <person name="Clark T."/>
            <person name="Jurcisek J."/>
            <person name="Korlach J."/>
            <person name="Bakaletz L.O."/>
            <person name="Jennings M.P."/>
        </authorList>
    </citation>
    <scope>NUCLEOTIDE SEQUENCE [LARGE SCALE GENOMIC DNA]</scope>
    <source>
        <strain evidence="3 4">1209</strain>
    </source>
</reference>
<feature type="transmembrane region" description="Helical" evidence="1">
    <location>
        <begin position="31"/>
        <end position="49"/>
    </location>
</feature>
<dbReference type="EMBL" id="JMQP01000001">
    <property type="protein sequence ID" value="KIS36626.1"/>
    <property type="molecule type" value="Genomic_DNA"/>
</dbReference>
<dbReference type="GO" id="GO:0005886">
    <property type="term" value="C:plasma membrane"/>
    <property type="evidence" value="ECO:0007669"/>
    <property type="project" value="UniProtKB-ARBA"/>
</dbReference>
<protein>
    <submittedName>
        <fullName evidence="3">SNARE associated Golgi protein</fullName>
    </submittedName>
</protein>
<proteinExistence type="predicted"/>
<evidence type="ECO:0000313" key="3">
    <source>
        <dbReference type="EMBL" id="KIS36626.1"/>
    </source>
</evidence>
<evidence type="ECO:0000259" key="2">
    <source>
        <dbReference type="Pfam" id="PF09335"/>
    </source>
</evidence>
<dbReference type="InterPro" id="IPR032816">
    <property type="entry name" value="VTT_dom"/>
</dbReference>
<dbReference type="InterPro" id="IPR051311">
    <property type="entry name" value="DedA_domain"/>
</dbReference>
<evidence type="ECO:0000313" key="4">
    <source>
        <dbReference type="Proteomes" id="UP000050700"/>
    </source>
</evidence>
<feature type="transmembrane region" description="Helical" evidence="1">
    <location>
        <begin position="145"/>
        <end position="166"/>
    </location>
</feature>
<sequence length="204" mass="23050">MVRSGIYQIEKNMKIFGTMYDKTMEWSKHRFAAFWLSFVSFIEAIFFPIPPDVMLIPMSMSKPKGAVKFAFYTAIASVIGGIIGYAIGFYATDWVENIVQQWGYAAHWAKAVSWFEQWGVLVVFVAGFSPIPYKVFTLCSGVMQMAFFPFVITAFVSRLARFLLVAKLAAWGGEKFAAKLRKSIEIIGWAVVVLAVIAYFILKN</sequence>